<reference evidence="1" key="1">
    <citation type="submission" date="1999-12" db="EMBL/GenBank/DDBJ databases">
        <authorList>
            <person name="Li J."/>
            <person name="Shao H."/>
            <person name="Zheng X."/>
            <person name="Mao H."/>
        </authorList>
    </citation>
    <scope>NUCLEOTIDE SEQUENCE</scope>
</reference>
<accession>Q9F0N7</accession>
<dbReference type="AlphaFoldDB" id="Q9F0N7"/>
<name>Q9F0N7_BACAM</name>
<organism evidence="1">
    <name type="scientific">Bacillus amyloliquefaciens</name>
    <name type="common">Bacillus velezensis</name>
    <dbReference type="NCBI Taxonomy" id="1390"/>
    <lineage>
        <taxon>Bacteria</taxon>
        <taxon>Bacillati</taxon>
        <taxon>Bacillota</taxon>
        <taxon>Bacilli</taxon>
        <taxon>Bacillales</taxon>
        <taxon>Bacillaceae</taxon>
        <taxon>Bacillus</taxon>
        <taxon>Bacillus amyloliquefaciens group</taxon>
    </lineage>
</organism>
<dbReference type="EMBL" id="AF214551">
    <property type="protein sequence ID" value="AAG41253.1"/>
    <property type="molecule type" value="Genomic_DNA"/>
</dbReference>
<sequence length="44" mass="4983">MAQVINTFDKGAMPILKVVYPCSCAQRNRRMKSASMIPFGAFFR</sequence>
<proteinExistence type="predicted"/>
<protein>
    <submittedName>
        <fullName evidence="1">Uncharacterized protein</fullName>
    </submittedName>
</protein>
<evidence type="ECO:0000313" key="1">
    <source>
        <dbReference type="EMBL" id="AAG41253.1"/>
    </source>
</evidence>